<name>X6P2C8_RETFI</name>
<dbReference type="AlphaFoldDB" id="X6P2C8"/>
<organism evidence="1 2">
    <name type="scientific">Reticulomyxa filosa</name>
    <dbReference type="NCBI Taxonomy" id="46433"/>
    <lineage>
        <taxon>Eukaryota</taxon>
        <taxon>Sar</taxon>
        <taxon>Rhizaria</taxon>
        <taxon>Retaria</taxon>
        <taxon>Foraminifera</taxon>
        <taxon>Monothalamids</taxon>
        <taxon>Reticulomyxidae</taxon>
        <taxon>Reticulomyxa</taxon>
    </lineage>
</organism>
<dbReference type="EMBL" id="ASPP01004314">
    <property type="protein sequence ID" value="ETO32293.1"/>
    <property type="molecule type" value="Genomic_DNA"/>
</dbReference>
<accession>X6P2C8</accession>
<comment type="caution">
    <text evidence="1">The sequence shown here is derived from an EMBL/GenBank/DDBJ whole genome shotgun (WGS) entry which is preliminary data.</text>
</comment>
<keyword evidence="2" id="KW-1185">Reference proteome</keyword>
<dbReference type="Proteomes" id="UP000023152">
    <property type="component" value="Unassembled WGS sequence"/>
</dbReference>
<evidence type="ECO:0000313" key="1">
    <source>
        <dbReference type="EMBL" id="ETO32293.1"/>
    </source>
</evidence>
<evidence type="ECO:0000313" key="2">
    <source>
        <dbReference type="Proteomes" id="UP000023152"/>
    </source>
</evidence>
<reference evidence="1 2" key="1">
    <citation type="journal article" date="2013" name="Curr. Biol.">
        <title>The Genome of the Foraminiferan Reticulomyxa filosa.</title>
        <authorList>
            <person name="Glockner G."/>
            <person name="Hulsmann N."/>
            <person name="Schleicher M."/>
            <person name="Noegel A.A."/>
            <person name="Eichinger L."/>
            <person name="Gallinger C."/>
            <person name="Pawlowski J."/>
            <person name="Sierra R."/>
            <person name="Euteneuer U."/>
            <person name="Pillet L."/>
            <person name="Moustafa A."/>
            <person name="Platzer M."/>
            <person name="Groth M."/>
            <person name="Szafranski K."/>
            <person name="Schliwa M."/>
        </authorList>
    </citation>
    <scope>NUCLEOTIDE SEQUENCE [LARGE SCALE GENOMIC DNA]</scope>
</reference>
<proteinExistence type="predicted"/>
<gene>
    <name evidence="1" type="ORF">RFI_04823</name>
</gene>
<feature type="non-terminal residue" evidence="1">
    <location>
        <position position="1"/>
    </location>
</feature>
<sequence>PEYLLEEVQGRADVNSIVSMSPVGDDGQRRLDVNRAKILVAKYRGISPTEVSNTDAAIPFLTGLTLVECKQLLASCPTHVADALRGKHLERKLGSVGMASEAKFNMYDSTKVDFLTMFTERCNIKQVYSKLASETKSRDPVLDVKHARIFVANLRDITFAQVLETDPGVTMLAGKTMPELREMLSSIELEKVRVLDMKSYYILQKNTAVQSSMAEGEPVDLSEPLE</sequence>
<protein>
    <submittedName>
        <fullName evidence="1">Uncharacterized protein</fullName>
    </submittedName>
</protein>